<keyword evidence="1" id="KW-1133">Transmembrane helix</keyword>
<sequence>MNKKWLASLNGNDFYKARQLQAISYLSIGLNIVLLLTLIWIMGVK</sequence>
<dbReference type="EMBL" id="BK032545">
    <property type="protein sequence ID" value="DAF46858.1"/>
    <property type="molecule type" value="Genomic_DNA"/>
</dbReference>
<protein>
    <submittedName>
        <fullName evidence="2">Uncharacterized protein</fullName>
    </submittedName>
</protein>
<reference evidence="2" key="1">
    <citation type="journal article" date="2021" name="Proc. Natl. Acad. Sci. U.S.A.">
        <title>A Catalog of Tens of Thousands of Viruses from Human Metagenomes Reveals Hidden Associations with Chronic Diseases.</title>
        <authorList>
            <person name="Tisza M.J."/>
            <person name="Buck C.B."/>
        </authorList>
    </citation>
    <scope>NUCLEOTIDE SEQUENCE</scope>
    <source>
        <strain evidence="2">CtBrh2</strain>
    </source>
</reference>
<accession>A0A8S5S847</accession>
<evidence type="ECO:0000313" key="2">
    <source>
        <dbReference type="EMBL" id="DAF46858.1"/>
    </source>
</evidence>
<organism evidence="2">
    <name type="scientific">Siphoviridae sp. ctBrh2</name>
    <dbReference type="NCBI Taxonomy" id="2827804"/>
    <lineage>
        <taxon>Viruses</taxon>
        <taxon>Duplodnaviria</taxon>
        <taxon>Heunggongvirae</taxon>
        <taxon>Uroviricota</taxon>
        <taxon>Caudoviricetes</taxon>
    </lineage>
</organism>
<name>A0A8S5S847_9CAUD</name>
<proteinExistence type="predicted"/>
<evidence type="ECO:0000256" key="1">
    <source>
        <dbReference type="SAM" id="Phobius"/>
    </source>
</evidence>
<keyword evidence="1" id="KW-0812">Transmembrane</keyword>
<keyword evidence="1" id="KW-0472">Membrane</keyword>
<feature type="transmembrane region" description="Helical" evidence="1">
    <location>
        <begin position="20"/>
        <end position="41"/>
    </location>
</feature>